<dbReference type="EMBL" id="CP014674">
    <property type="protein sequence ID" value="AOX16926.1"/>
    <property type="molecule type" value="Genomic_DNA"/>
</dbReference>
<dbReference type="KEGG" id="kba:A0U89_07010"/>
<gene>
    <name evidence="1" type="ORF">A0U89_07010</name>
</gene>
<dbReference type="Gene3D" id="1.10.3230.30">
    <property type="entry name" value="Phage gp6-like head-tail connector protein"/>
    <property type="match status" value="1"/>
</dbReference>
<reference evidence="1 2" key="1">
    <citation type="journal article" date="2016" name="Microb. Cell Fact.">
        <title>Dissection of exopolysaccharide biosynthesis in Kozakia baliensis.</title>
        <authorList>
            <person name="Brandt J.U."/>
            <person name="Jakob F."/>
            <person name="Behr J."/>
            <person name="Geissler A.J."/>
            <person name="Vogel R.F."/>
        </authorList>
    </citation>
    <scope>NUCLEOTIDE SEQUENCE [LARGE SCALE GENOMIC DNA]</scope>
    <source>
        <strain evidence="1 2">DSM 14400</strain>
    </source>
</reference>
<dbReference type="NCBIfam" id="TIGR02215">
    <property type="entry name" value="phage_chp_gp8"/>
    <property type="match status" value="1"/>
</dbReference>
<evidence type="ECO:0000313" key="2">
    <source>
        <dbReference type="Proteomes" id="UP000179145"/>
    </source>
</evidence>
<dbReference type="CDD" id="cd08054">
    <property type="entry name" value="gp6"/>
    <property type="match status" value="1"/>
</dbReference>
<protein>
    <submittedName>
        <fullName evidence="1">Uncharacterized protein</fullName>
    </submittedName>
</protein>
<evidence type="ECO:0000313" key="1">
    <source>
        <dbReference type="EMBL" id="AOX16926.1"/>
    </source>
</evidence>
<dbReference type="AlphaFoldDB" id="A0A1D8UTI5"/>
<dbReference type="NCBIfam" id="TIGR01560">
    <property type="entry name" value="put_DNA_pack"/>
    <property type="match status" value="1"/>
</dbReference>
<dbReference type="InterPro" id="IPR011738">
    <property type="entry name" value="Phage_CHP"/>
</dbReference>
<accession>A0A1D8UTI5</accession>
<dbReference type="Proteomes" id="UP000179145">
    <property type="component" value="Chromosome"/>
</dbReference>
<keyword evidence="2" id="KW-1185">Reference proteome</keyword>
<dbReference type="InterPro" id="IPR021146">
    <property type="entry name" value="Phage_gp6-like_head-tail"/>
</dbReference>
<proteinExistence type="predicted"/>
<dbReference type="RefSeq" id="WP_070402627.1">
    <property type="nucleotide sequence ID" value="NZ_BJVW01000003.1"/>
</dbReference>
<sequence>MPSTLSLRIVTPPVNPAADLQTVKRHLRIDHDEDDDLIAGYIQAATAWVESYLGRALVSTQFLQAVGEQPYAGAWPMLPTPFLILPLALSWPPLQSQAYRILRSPLISIDSVQLVDPNDGSSTDISPAQYALDINSEPSRLWLDNAMPLQRRESLLVKFTAGYGPDTADVPKPIQLSIAMLVAYYYENRGDMEMSEPPAAVEALLVMYRLVWFGA</sequence>
<dbReference type="OrthoDB" id="7597216at2"/>
<dbReference type="STRING" id="153496.A0U89_07010"/>
<organism evidence="1 2">
    <name type="scientific">Kozakia baliensis</name>
    <dbReference type="NCBI Taxonomy" id="153496"/>
    <lineage>
        <taxon>Bacteria</taxon>
        <taxon>Pseudomonadati</taxon>
        <taxon>Pseudomonadota</taxon>
        <taxon>Alphaproteobacteria</taxon>
        <taxon>Acetobacterales</taxon>
        <taxon>Acetobacteraceae</taxon>
        <taxon>Kozakia</taxon>
    </lineage>
</organism>
<dbReference type="Pfam" id="PF05135">
    <property type="entry name" value="Phage_connect_1"/>
    <property type="match status" value="1"/>
</dbReference>
<name>A0A1D8UTI5_9PROT</name>
<dbReference type="InterPro" id="IPR006450">
    <property type="entry name" value="Phage_HK97_gp6-like"/>
</dbReference>